<dbReference type="PANTHER" id="PTHR11730">
    <property type="entry name" value="AMMONIUM TRANSPORTER"/>
    <property type="match status" value="1"/>
</dbReference>
<comment type="subcellular location">
    <subcellularLocation>
        <location evidence="8">Cell membrane</location>
        <topology evidence="8">Multi-pass membrane protein</topology>
    </subcellularLocation>
    <subcellularLocation>
        <location evidence="1">Membrane</location>
        <topology evidence="1">Multi-pass membrane protein</topology>
    </subcellularLocation>
</comment>
<keyword evidence="12" id="KW-1185">Reference proteome</keyword>
<evidence type="ECO:0000256" key="9">
    <source>
        <dbReference type="SAM" id="MobiDB-lite"/>
    </source>
</evidence>
<feature type="transmembrane region" description="Helical" evidence="8">
    <location>
        <begin position="136"/>
        <end position="157"/>
    </location>
</feature>
<dbReference type="EMBL" id="FN649744">
    <property type="protein sequence ID" value="CBJ48742.1"/>
    <property type="molecule type" value="Genomic_DNA"/>
</dbReference>
<dbReference type="GO" id="GO:0097272">
    <property type="term" value="P:ammonium homeostasis"/>
    <property type="evidence" value="ECO:0007669"/>
    <property type="project" value="TreeGrafter"/>
</dbReference>
<feature type="transmembrane region" description="Helical" evidence="8">
    <location>
        <begin position="224"/>
        <end position="243"/>
    </location>
</feature>
<dbReference type="Proteomes" id="UP000002630">
    <property type="component" value="Linkage Group LG19"/>
</dbReference>
<dbReference type="OrthoDB" id="534912at2759"/>
<dbReference type="eggNOG" id="KOG0682">
    <property type="taxonomic scope" value="Eukaryota"/>
</dbReference>
<feature type="transmembrane region" description="Helical" evidence="8">
    <location>
        <begin position="255"/>
        <end position="277"/>
    </location>
</feature>
<protein>
    <recommendedName>
        <fullName evidence="8">Ammonium transporter</fullName>
    </recommendedName>
</protein>
<keyword evidence="3 8" id="KW-0813">Transport</keyword>
<dbReference type="InterPro" id="IPR024041">
    <property type="entry name" value="NH4_transpt_AmtB-like_dom"/>
</dbReference>
<feature type="region of interest" description="Disordered" evidence="9">
    <location>
        <begin position="432"/>
        <end position="467"/>
    </location>
</feature>
<evidence type="ECO:0000256" key="6">
    <source>
        <dbReference type="ARBA" id="ARBA00023136"/>
    </source>
</evidence>
<evidence type="ECO:0000256" key="1">
    <source>
        <dbReference type="ARBA" id="ARBA00004141"/>
    </source>
</evidence>
<feature type="domain" description="Ammonium transporter AmtB-like" evidence="10">
    <location>
        <begin position="18"/>
        <end position="441"/>
    </location>
</feature>
<keyword evidence="6 8" id="KW-0472">Membrane</keyword>
<feature type="transmembrane region" description="Helical" evidence="8">
    <location>
        <begin position="51"/>
        <end position="68"/>
    </location>
</feature>
<dbReference type="STRING" id="2880.D7G265"/>
<feature type="transmembrane region" description="Helical" evidence="8">
    <location>
        <begin position="111"/>
        <end position="129"/>
    </location>
</feature>
<dbReference type="InterPro" id="IPR001905">
    <property type="entry name" value="Ammonium_transpt"/>
</dbReference>
<feature type="transmembrane region" description="Helical" evidence="8">
    <location>
        <begin position="289"/>
        <end position="308"/>
    </location>
</feature>
<dbReference type="InParanoid" id="D7G265"/>
<feature type="transmembrane region" description="Helical" evidence="8">
    <location>
        <begin position="390"/>
        <end position="414"/>
    </location>
</feature>
<dbReference type="PROSITE" id="PS01219">
    <property type="entry name" value="AMMONIUM_TRANSP"/>
    <property type="match status" value="1"/>
</dbReference>
<feature type="transmembrane region" description="Helical" evidence="8">
    <location>
        <begin position="314"/>
        <end position="332"/>
    </location>
</feature>
<evidence type="ECO:0000256" key="8">
    <source>
        <dbReference type="RuleBase" id="RU362002"/>
    </source>
</evidence>
<evidence type="ECO:0000256" key="5">
    <source>
        <dbReference type="ARBA" id="ARBA00022989"/>
    </source>
</evidence>
<evidence type="ECO:0000256" key="3">
    <source>
        <dbReference type="ARBA" id="ARBA00022448"/>
    </source>
</evidence>
<keyword evidence="4 8" id="KW-0812">Transmembrane</keyword>
<dbReference type="EMBL" id="FN648674">
    <property type="protein sequence ID" value="CBJ48742.1"/>
    <property type="molecule type" value="Genomic_DNA"/>
</dbReference>
<dbReference type="PANTHER" id="PTHR11730:SF6">
    <property type="entry name" value="AMMONIUM TRANSPORTER"/>
    <property type="match status" value="1"/>
</dbReference>
<dbReference type="InterPro" id="IPR029020">
    <property type="entry name" value="Ammonium/urea_transptr"/>
</dbReference>
<dbReference type="GO" id="GO:0005886">
    <property type="term" value="C:plasma membrane"/>
    <property type="evidence" value="ECO:0007669"/>
    <property type="project" value="UniProtKB-SubCell"/>
</dbReference>
<organism evidence="11 12">
    <name type="scientific">Ectocarpus siliculosus</name>
    <name type="common">Brown alga</name>
    <name type="synonym">Conferva siliculosa</name>
    <dbReference type="NCBI Taxonomy" id="2880"/>
    <lineage>
        <taxon>Eukaryota</taxon>
        <taxon>Sar</taxon>
        <taxon>Stramenopiles</taxon>
        <taxon>Ochrophyta</taxon>
        <taxon>PX clade</taxon>
        <taxon>Phaeophyceae</taxon>
        <taxon>Ectocarpales</taxon>
        <taxon>Ectocarpaceae</taxon>
        <taxon>Ectocarpus</taxon>
    </lineage>
</organism>
<dbReference type="NCBIfam" id="TIGR00836">
    <property type="entry name" value="amt"/>
    <property type="match status" value="1"/>
</dbReference>
<accession>D7G265</accession>
<feature type="transmembrane region" description="Helical" evidence="8">
    <location>
        <begin position="18"/>
        <end position="39"/>
    </location>
</feature>
<dbReference type="GO" id="GO:0008519">
    <property type="term" value="F:ammonium channel activity"/>
    <property type="evidence" value="ECO:0007669"/>
    <property type="project" value="InterPro"/>
</dbReference>
<comment type="similarity">
    <text evidence="2 8">Belongs to the ammonia transporter channel (TC 1.A.11.2) family.</text>
</comment>
<dbReference type="Pfam" id="PF00909">
    <property type="entry name" value="Ammonium_transp"/>
    <property type="match status" value="1"/>
</dbReference>
<dbReference type="FunFam" id="1.10.3430.10:FF:000008">
    <property type="entry name" value="Ammonium transporter"/>
    <property type="match status" value="1"/>
</dbReference>
<dbReference type="AlphaFoldDB" id="D7G265"/>
<dbReference type="Gene3D" id="1.10.3430.10">
    <property type="entry name" value="Ammonium transporter AmtB like domains"/>
    <property type="match status" value="1"/>
</dbReference>
<evidence type="ECO:0000313" key="11">
    <source>
        <dbReference type="EMBL" id="CBJ48742.1"/>
    </source>
</evidence>
<evidence type="ECO:0000256" key="2">
    <source>
        <dbReference type="ARBA" id="ARBA00005887"/>
    </source>
</evidence>
<evidence type="ECO:0000259" key="10">
    <source>
        <dbReference type="Pfam" id="PF00909"/>
    </source>
</evidence>
<dbReference type="InterPro" id="IPR018047">
    <property type="entry name" value="Ammonium_transpt_CS"/>
</dbReference>
<sequence>MDTAEISATDVALAVDTAWVLLGAAMVFFMQAGFAMLEVGSVSIKNTKNILIKNIGDSAMGAIGWWLFGNGLAFGRDSGGFVGVTGFALKGEDLYGTSTGDFDALSYANWLFQWTFAASATTIVSGAMAERATFGAYVLHSFLLTSFIYPIVAHWAWSDGGWASARLADDDDLLFGCGVTDFAGSGVVHMTGGMAALMGIFILGPRAGRFNEDGTSNTMPQQSAVLQTLGTFMLWWGWLGFNAGSVSSFVATPAVAAKVMGVTVIGGASGGITSLLVNKLQCGYWDTGSALNGILTGLVSITAGSGTYEPEGAFVVGVLGGVLYFFASNLLLRNHLDDVVNAAPVHLFGGMWGLVSAGLFSSKFAYAMAYSEDRSDTCAGILYGGSGGTLAANIVFLMAVLAWVGLLTLLLFVVTKLTIGIRVSKQQELAGMDDSKHGGQTFPELLPRRRTVDRPGSSFGAGASANI</sequence>
<evidence type="ECO:0000256" key="4">
    <source>
        <dbReference type="ARBA" id="ARBA00022692"/>
    </source>
</evidence>
<reference evidence="11 12" key="1">
    <citation type="journal article" date="2010" name="Nature">
        <title>The Ectocarpus genome and the independent evolution of multicellularity in brown algae.</title>
        <authorList>
            <person name="Cock J.M."/>
            <person name="Sterck L."/>
            <person name="Rouze P."/>
            <person name="Scornet D."/>
            <person name="Allen A.E."/>
            <person name="Amoutzias G."/>
            <person name="Anthouard V."/>
            <person name="Artiguenave F."/>
            <person name="Aury J.M."/>
            <person name="Badger J.H."/>
            <person name="Beszteri B."/>
            <person name="Billiau K."/>
            <person name="Bonnet E."/>
            <person name="Bothwell J.H."/>
            <person name="Bowler C."/>
            <person name="Boyen C."/>
            <person name="Brownlee C."/>
            <person name="Carrano C.J."/>
            <person name="Charrier B."/>
            <person name="Cho G.Y."/>
            <person name="Coelho S.M."/>
            <person name="Collen J."/>
            <person name="Corre E."/>
            <person name="Da Silva C."/>
            <person name="Delage L."/>
            <person name="Delaroque N."/>
            <person name="Dittami S.M."/>
            <person name="Doulbeau S."/>
            <person name="Elias M."/>
            <person name="Farnham G."/>
            <person name="Gachon C.M."/>
            <person name="Gschloessl B."/>
            <person name="Heesch S."/>
            <person name="Jabbari K."/>
            <person name="Jubin C."/>
            <person name="Kawai H."/>
            <person name="Kimura K."/>
            <person name="Kloareg B."/>
            <person name="Kupper F.C."/>
            <person name="Lang D."/>
            <person name="Le Bail A."/>
            <person name="Leblanc C."/>
            <person name="Lerouge P."/>
            <person name="Lohr M."/>
            <person name="Lopez P.J."/>
            <person name="Martens C."/>
            <person name="Maumus F."/>
            <person name="Michel G."/>
            <person name="Miranda-Saavedra D."/>
            <person name="Morales J."/>
            <person name="Moreau H."/>
            <person name="Motomura T."/>
            <person name="Nagasato C."/>
            <person name="Napoli C.A."/>
            <person name="Nelson D.R."/>
            <person name="Nyvall-Collen P."/>
            <person name="Peters A.F."/>
            <person name="Pommier C."/>
            <person name="Potin P."/>
            <person name="Poulain J."/>
            <person name="Quesneville H."/>
            <person name="Read B."/>
            <person name="Rensing S.A."/>
            <person name="Ritter A."/>
            <person name="Rousvoal S."/>
            <person name="Samanta M."/>
            <person name="Samson G."/>
            <person name="Schroeder D.C."/>
            <person name="Segurens B."/>
            <person name="Strittmatter M."/>
            <person name="Tonon T."/>
            <person name="Tregear J.W."/>
            <person name="Valentin K."/>
            <person name="von Dassow P."/>
            <person name="Yamagishi T."/>
            <person name="Van de Peer Y."/>
            <person name="Wincker P."/>
        </authorList>
    </citation>
    <scope>NUCLEOTIDE SEQUENCE [LARGE SCALE GENOMIC DNA]</scope>
    <source>
        <strain evidence="12">Ec32 / CCAP1310/4</strain>
    </source>
</reference>
<feature type="transmembrane region" description="Helical" evidence="8">
    <location>
        <begin position="182"/>
        <end position="203"/>
    </location>
</feature>
<dbReference type="SUPFAM" id="SSF111352">
    <property type="entry name" value="Ammonium transporter"/>
    <property type="match status" value="1"/>
</dbReference>
<keyword evidence="7 8" id="KW-0924">Ammonia transport</keyword>
<evidence type="ECO:0000256" key="7">
    <source>
        <dbReference type="ARBA" id="ARBA00023177"/>
    </source>
</evidence>
<keyword evidence="5 8" id="KW-1133">Transmembrane helix</keyword>
<proteinExistence type="inferred from homology"/>
<name>D7G265_ECTSI</name>
<gene>
    <name evidence="11" type="ORF">Esi_0047_0002</name>
</gene>
<feature type="transmembrane region" description="Helical" evidence="8">
    <location>
        <begin position="344"/>
        <end position="370"/>
    </location>
</feature>
<dbReference type="OMA" id="NVMMKNM"/>
<evidence type="ECO:0000313" key="12">
    <source>
        <dbReference type="Proteomes" id="UP000002630"/>
    </source>
</evidence>